<organism evidence="6 7">
    <name type="scientific">Candidatus Taylorbacteria bacterium RIFCSPHIGHO2_02_49_25</name>
    <dbReference type="NCBI Taxonomy" id="1802305"/>
    <lineage>
        <taxon>Bacteria</taxon>
        <taxon>Candidatus Tayloriibacteriota</taxon>
    </lineage>
</organism>
<evidence type="ECO:0000313" key="7">
    <source>
        <dbReference type="Proteomes" id="UP000176493"/>
    </source>
</evidence>
<dbReference type="SMART" id="SM00382">
    <property type="entry name" value="AAA"/>
    <property type="match status" value="1"/>
</dbReference>
<evidence type="ECO:0000256" key="3">
    <source>
        <dbReference type="ARBA" id="ARBA00022741"/>
    </source>
</evidence>
<dbReference type="InterPro" id="IPR050763">
    <property type="entry name" value="ABC_transporter_ATP-binding"/>
</dbReference>
<name>A0A1G2MAL8_9BACT</name>
<keyword evidence="4" id="KW-0067">ATP-binding</keyword>
<dbReference type="PROSITE" id="PS50893">
    <property type="entry name" value="ABC_TRANSPORTER_2"/>
    <property type="match status" value="1"/>
</dbReference>
<keyword evidence="3" id="KW-0547">Nucleotide-binding</keyword>
<gene>
    <name evidence="6" type="ORF">A2W52_00880</name>
</gene>
<dbReference type="SUPFAM" id="SSF52540">
    <property type="entry name" value="P-loop containing nucleoside triphosphate hydrolases"/>
    <property type="match status" value="1"/>
</dbReference>
<sequence length="264" mass="30079">MCPASKKFETRYTLKVSAIIEVEKLLKVFGTVRAVDGLSFHVEEGTITGLLGPNGAGKTTTIQMLLDLITPTSGRIRILGKEYRTAREDILSQLNFSSPYVSLPGNLTVYENLLTFGRLYGVQNLREEIERLADFFEIRTFLKKLTYHLSTGQLTRLNLTKALLNQPKLLLLDEPTASLDPDIADRTRVLLKRIQKERGVTILYTSHNMDEVEEICDNVIFIQHGRFKDEGTPAELVKKYCHEDLNDVFLHIARSNDEERHRNS</sequence>
<dbReference type="InterPro" id="IPR027417">
    <property type="entry name" value="P-loop_NTPase"/>
</dbReference>
<proteinExistence type="inferred from homology"/>
<dbReference type="Gene3D" id="3.40.50.300">
    <property type="entry name" value="P-loop containing nucleotide triphosphate hydrolases"/>
    <property type="match status" value="1"/>
</dbReference>
<evidence type="ECO:0000256" key="4">
    <source>
        <dbReference type="ARBA" id="ARBA00022840"/>
    </source>
</evidence>
<feature type="domain" description="ABC transporter" evidence="5">
    <location>
        <begin position="20"/>
        <end position="249"/>
    </location>
</feature>
<dbReference type="AlphaFoldDB" id="A0A1G2MAL8"/>
<dbReference type="InterPro" id="IPR003439">
    <property type="entry name" value="ABC_transporter-like_ATP-bd"/>
</dbReference>
<evidence type="ECO:0000259" key="5">
    <source>
        <dbReference type="PROSITE" id="PS50893"/>
    </source>
</evidence>
<keyword evidence="2" id="KW-0813">Transport</keyword>
<comment type="caution">
    <text evidence="6">The sequence shown here is derived from an EMBL/GenBank/DDBJ whole genome shotgun (WGS) entry which is preliminary data.</text>
</comment>
<dbReference type="GO" id="GO:0016887">
    <property type="term" value="F:ATP hydrolysis activity"/>
    <property type="evidence" value="ECO:0007669"/>
    <property type="project" value="InterPro"/>
</dbReference>
<protein>
    <recommendedName>
        <fullName evidence="5">ABC transporter domain-containing protein</fullName>
    </recommendedName>
</protein>
<comment type="similarity">
    <text evidence="1">Belongs to the ABC transporter superfamily.</text>
</comment>
<dbReference type="InterPro" id="IPR003593">
    <property type="entry name" value="AAA+_ATPase"/>
</dbReference>
<evidence type="ECO:0000256" key="2">
    <source>
        <dbReference type="ARBA" id="ARBA00022448"/>
    </source>
</evidence>
<dbReference type="Proteomes" id="UP000176493">
    <property type="component" value="Unassembled WGS sequence"/>
</dbReference>
<dbReference type="PANTHER" id="PTHR42711">
    <property type="entry name" value="ABC TRANSPORTER ATP-BINDING PROTEIN"/>
    <property type="match status" value="1"/>
</dbReference>
<dbReference type="EMBL" id="MHRJ01000055">
    <property type="protein sequence ID" value="OHA20937.1"/>
    <property type="molecule type" value="Genomic_DNA"/>
</dbReference>
<accession>A0A1G2MAL8</accession>
<dbReference type="Pfam" id="PF00005">
    <property type="entry name" value="ABC_tran"/>
    <property type="match status" value="1"/>
</dbReference>
<dbReference type="GO" id="GO:0005524">
    <property type="term" value="F:ATP binding"/>
    <property type="evidence" value="ECO:0007669"/>
    <property type="project" value="UniProtKB-KW"/>
</dbReference>
<evidence type="ECO:0000256" key="1">
    <source>
        <dbReference type="ARBA" id="ARBA00005417"/>
    </source>
</evidence>
<reference evidence="6 7" key="1">
    <citation type="journal article" date="2016" name="Nat. Commun.">
        <title>Thousands of microbial genomes shed light on interconnected biogeochemical processes in an aquifer system.</title>
        <authorList>
            <person name="Anantharaman K."/>
            <person name="Brown C.T."/>
            <person name="Hug L.A."/>
            <person name="Sharon I."/>
            <person name="Castelle C.J."/>
            <person name="Probst A.J."/>
            <person name="Thomas B.C."/>
            <person name="Singh A."/>
            <person name="Wilkins M.J."/>
            <person name="Karaoz U."/>
            <person name="Brodie E.L."/>
            <person name="Williams K.H."/>
            <person name="Hubbard S.S."/>
            <person name="Banfield J.F."/>
        </authorList>
    </citation>
    <scope>NUCLEOTIDE SEQUENCE [LARGE SCALE GENOMIC DNA]</scope>
</reference>
<dbReference type="PANTHER" id="PTHR42711:SF5">
    <property type="entry name" value="ABC TRANSPORTER ATP-BINDING PROTEIN NATA"/>
    <property type="match status" value="1"/>
</dbReference>
<evidence type="ECO:0000313" key="6">
    <source>
        <dbReference type="EMBL" id="OHA20937.1"/>
    </source>
</evidence>